<reference evidence="3" key="1">
    <citation type="journal article" date="2014" name="Science">
        <title>Ancient hybridizations among the ancestral genomes of bread wheat.</title>
        <authorList>
            <consortium name="International Wheat Genome Sequencing Consortium,"/>
            <person name="Marcussen T."/>
            <person name="Sandve S.R."/>
            <person name="Heier L."/>
            <person name="Spannagl M."/>
            <person name="Pfeifer M."/>
            <person name="Jakobsen K.S."/>
            <person name="Wulff B.B."/>
            <person name="Steuernagel B."/>
            <person name="Mayer K.F."/>
            <person name="Olsen O.A."/>
        </authorList>
    </citation>
    <scope>NUCLEOTIDE SEQUENCE [LARGE SCALE GENOMIC DNA]</scope>
    <source>
        <strain evidence="3">cv. AL8/78</strain>
    </source>
</reference>
<feature type="compositionally biased region" description="Low complexity" evidence="1">
    <location>
        <begin position="222"/>
        <end position="233"/>
    </location>
</feature>
<feature type="compositionally biased region" description="Basic and acidic residues" evidence="1">
    <location>
        <begin position="112"/>
        <end position="122"/>
    </location>
</feature>
<feature type="compositionally biased region" description="Gly residues" evidence="1">
    <location>
        <begin position="74"/>
        <end position="88"/>
    </location>
</feature>
<name>A0A453IB90_AEGTS</name>
<keyword evidence="3" id="KW-1185">Reference proteome</keyword>
<evidence type="ECO:0000256" key="1">
    <source>
        <dbReference type="SAM" id="MobiDB-lite"/>
    </source>
</evidence>
<dbReference type="Gramene" id="AET4Gv20507300.5">
    <property type="protein sequence ID" value="AET4Gv20507300.5"/>
    <property type="gene ID" value="AET4Gv20507300"/>
</dbReference>
<proteinExistence type="predicted"/>
<feature type="compositionally biased region" description="Basic and acidic residues" evidence="1">
    <location>
        <begin position="158"/>
        <end position="168"/>
    </location>
</feature>
<feature type="compositionally biased region" description="Low complexity" evidence="1">
    <location>
        <begin position="146"/>
        <end position="157"/>
    </location>
</feature>
<reference evidence="2" key="5">
    <citation type="journal article" date="2021" name="G3 (Bethesda)">
        <title>Aegilops tauschii genome assembly Aet v5.0 features greater sequence contiguity and improved annotation.</title>
        <authorList>
            <person name="Wang L."/>
            <person name="Zhu T."/>
            <person name="Rodriguez J.C."/>
            <person name="Deal K.R."/>
            <person name="Dubcovsky J."/>
            <person name="McGuire P.E."/>
            <person name="Lux T."/>
            <person name="Spannagl M."/>
            <person name="Mayer K.F.X."/>
            <person name="Baldrich P."/>
            <person name="Meyers B.C."/>
            <person name="Huo N."/>
            <person name="Gu Y.Q."/>
            <person name="Zhou H."/>
            <person name="Devos K.M."/>
            <person name="Bennetzen J.L."/>
            <person name="Unver T."/>
            <person name="Budak H."/>
            <person name="Gulick P.J."/>
            <person name="Galiba G."/>
            <person name="Kalapos B."/>
            <person name="Nelson D.R."/>
            <person name="Li P."/>
            <person name="You F.M."/>
            <person name="Luo M.C."/>
            <person name="Dvorak J."/>
        </authorList>
    </citation>
    <scope>NUCLEOTIDE SEQUENCE [LARGE SCALE GENOMIC DNA]</scope>
    <source>
        <strain evidence="2">cv. AL8/78</strain>
    </source>
</reference>
<accession>A0A453IB90</accession>
<feature type="region of interest" description="Disordered" evidence="1">
    <location>
        <begin position="70"/>
        <end position="249"/>
    </location>
</feature>
<reference evidence="2" key="3">
    <citation type="journal article" date="2017" name="Nature">
        <title>Genome sequence of the progenitor of the wheat D genome Aegilops tauschii.</title>
        <authorList>
            <person name="Luo M.C."/>
            <person name="Gu Y.Q."/>
            <person name="Puiu D."/>
            <person name="Wang H."/>
            <person name="Twardziok S.O."/>
            <person name="Deal K.R."/>
            <person name="Huo N."/>
            <person name="Zhu T."/>
            <person name="Wang L."/>
            <person name="Wang Y."/>
            <person name="McGuire P.E."/>
            <person name="Liu S."/>
            <person name="Long H."/>
            <person name="Ramasamy R.K."/>
            <person name="Rodriguez J.C."/>
            <person name="Van S.L."/>
            <person name="Yuan L."/>
            <person name="Wang Z."/>
            <person name="Xia Z."/>
            <person name="Xiao L."/>
            <person name="Anderson O.D."/>
            <person name="Ouyang S."/>
            <person name="Liang Y."/>
            <person name="Zimin A.V."/>
            <person name="Pertea G."/>
            <person name="Qi P."/>
            <person name="Bennetzen J.L."/>
            <person name="Dai X."/>
            <person name="Dawson M.W."/>
            <person name="Muller H.G."/>
            <person name="Kugler K."/>
            <person name="Rivarola-Duarte L."/>
            <person name="Spannagl M."/>
            <person name="Mayer K.F.X."/>
            <person name="Lu F.H."/>
            <person name="Bevan M.W."/>
            <person name="Leroy P."/>
            <person name="Li P."/>
            <person name="You F.M."/>
            <person name="Sun Q."/>
            <person name="Liu Z."/>
            <person name="Lyons E."/>
            <person name="Wicker T."/>
            <person name="Salzberg S.L."/>
            <person name="Devos K.M."/>
            <person name="Dvorak J."/>
        </authorList>
    </citation>
    <scope>NUCLEOTIDE SEQUENCE [LARGE SCALE GENOMIC DNA]</scope>
    <source>
        <strain evidence="2">cv. AL8/78</strain>
    </source>
</reference>
<evidence type="ECO:0000313" key="2">
    <source>
        <dbReference type="EnsemblPlants" id="AET4Gv20507300.5"/>
    </source>
</evidence>
<reference evidence="2" key="4">
    <citation type="submission" date="2019-03" db="UniProtKB">
        <authorList>
            <consortium name="EnsemblPlants"/>
        </authorList>
    </citation>
    <scope>IDENTIFICATION</scope>
</reference>
<dbReference type="Proteomes" id="UP000015105">
    <property type="component" value="Chromosome 4D"/>
</dbReference>
<dbReference type="AlphaFoldDB" id="A0A453IB90"/>
<evidence type="ECO:0000313" key="3">
    <source>
        <dbReference type="Proteomes" id="UP000015105"/>
    </source>
</evidence>
<feature type="compositionally biased region" description="Polar residues" evidence="1">
    <location>
        <begin position="202"/>
        <end position="211"/>
    </location>
</feature>
<sequence>AHRYPCGPPPPAVHSDLRRSYPCRPFGRRCPCPVVKTAMASGEDGKAAVVLAPEDGGRLAWTRARLRGDALVSGGDGYGRSGGRGGGTGDDEEGGNTVSRADPWQRRLLGRKGGEGEKKAENRSGAATEAGARRSWVTADGRRSARALVSRARSASPRADREGAREGNSRASSRLGGCAGWFGAQTPTLAVSDGSSPPRMSWTPTTGSSHALQRLELADGRPASSTSSFPEPSSIHDLCWDQDGTPIYK</sequence>
<feature type="compositionally biased region" description="Polar residues" evidence="1">
    <location>
        <begin position="185"/>
        <end position="195"/>
    </location>
</feature>
<protein>
    <submittedName>
        <fullName evidence="2">Uncharacterized protein</fullName>
    </submittedName>
</protein>
<organism evidence="2 3">
    <name type="scientific">Aegilops tauschii subsp. strangulata</name>
    <name type="common">Goatgrass</name>
    <dbReference type="NCBI Taxonomy" id="200361"/>
    <lineage>
        <taxon>Eukaryota</taxon>
        <taxon>Viridiplantae</taxon>
        <taxon>Streptophyta</taxon>
        <taxon>Embryophyta</taxon>
        <taxon>Tracheophyta</taxon>
        <taxon>Spermatophyta</taxon>
        <taxon>Magnoliopsida</taxon>
        <taxon>Liliopsida</taxon>
        <taxon>Poales</taxon>
        <taxon>Poaceae</taxon>
        <taxon>BOP clade</taxon>
        <taxon>Pooideae</taxon>
        <taxon>Triticodae</taxon>
        <taxon>Triticeae</taxon>
        <taxon>Triticinae</taxon>
        <taxon>Aegilops</taxon>
    </lineage>
</organism>
<dbReference type="EnsemblPlants" id="AET4Gv20507300.5">
    <property type="protein sequence ID" value="AET4Gv20507300.5"/>
    <property type="gene ID" value="AET4Gv20507300"/>
</dbReference>
<reference evidence="3" key="2">
    <citation type="journal article" date="2017" name="Nat. Plants">
        <title>The Aegilops tauschii genome reveals multiple impacts of transposons.</title>
        <authorList>
            <person name="Zhao G."/>
            <person name="Zou C."/>
            <person name="Li K."/>
            <person name="Wang K."/>
            <person name="Li T."/>
            <person name="Gao L."/>
            <person name="Zhang X."/>
            <person name="Wang H."/>
            <person name="Yang Z."/>
            <person name="Liu X."/>
            <person name="Jiang W."/>
            <person name="Mao L."/>
            <person name="Kong X."/>
            <person name="Jiao Y."/>
            <person name="Jia J."/>
        </authorList>
    </citation>
    <scope>NUCLEOTIDE SEQUENCE [LARGE SCALE GENOMIC DNA]</scope>
    <source>
        <strain evidence="3">cv. AL8/78</strain>
    </source>
</reference>